<dbReference type="GO" id="GO:0005198">
    <property type="term" value="F:structural molecule activity"/>
    <property type="evidence" value="ECO:0007669"/>
    <property type="project" value="InterPro"/>
</dbReference>
<dbReference type="InterPro" id="IPR014872">
    <property type="entry name" value="Dicistrovirus_capsid-polyPr_C"/>
</dbReference>
<accession>A0A9Y2DYZ2</accession>
<reference evidence="6" key="1">
    <citation type="submission" date="2022-11" db="EMBL/GenBank/DDBJ databases">
        <authorList>
            <person name="van der Loos L.M."/>
            <person name="Zell R."/>
            <person name="De Coninck L."/>
            <person name="Lequime S."/>
            <person name="Willems A."/>
            <person name="De Clerck O."/>
            <person name="Matthijnssens J."/>
        </authorList>
    </citation>
    <scope>NUCLEOTIDE SEQUENCE</scope>
    <source>
        <strain evidence="6">NODE_A503_YER11</strain>
    </source>
</reference>
<feature type="domain" description="Dicistrovirus capsid-polyprotein C-terminal" evidence="5">
    <location>
        <begin position="566"/>
        <end position="767"/>
    </location>
</feature>
<sequence>MQHQEHATMSFSTDNVAREVEPQAMGSTTNFDLLKTNNWSNLPLHSLLSQPVILHQVSQFEGTPVSLDWFSHSALLDVSQFHLDKVRGYMGLRATCVIRMVVNADKYTAGRICLSYQPVSTINVFDRGDYRHFSQLQNVELDLNTDTEVTLRIPHRGPYTHFDITNRRLNTGIFRVRESLPHRGDPYTVTVYQSFEDIDLLGPTAPTTVTYQGSLMTIEEENVPLSKKVANIASAMYAFATVPLLTPIVEPMAWAASVGSGVLAAFGYSKPLQTKTPEVFLERAGAKLNHCDGADYAEQMAMTTTTGVRLTDQIGLTKEDEMSFAYLLGIKSYLYRFSYDITTPSGTKLYTFPLAPWLMQASSNVQGASILHPMAYLANVFNVYRGSIEMTIHLSKTIFHSGRLMVVFEPIIPFGATAPASRVATLSDAINCHRDVIDIRKGSTFSFKFPFVSTTPYLDVERPYGYVHIFVVNQLVRNDLGVTDTIDLGLKFNACSDMEFAGPTDPRYFPYENGPGETTINLGITDPITLANVDYESGLEVGDSVIVSKNIGSTSEPQACVDMAELCIGEKILSVKQLAMRGKIVWGGTGTVGTTSAIGPCQPLAIDPFVSASFGFGRAGEAASHDFYSYVGAMYNYSRGGAILMVHNISETNCLAVGLKVDPYRRSLNGDLEPYSEWYLKGFVKPSTTERLYVAPYDNSYVRFTVPVLPSSVLAGRYTEQFEPGYSHLRLLIQDADSGASTVNYRLYRSAAEDTQFGGFAGVPLCILREPYASVWNTTAIDKDKRELPGSFFPNS</sequence>
<proteinExistence type="predicted"/>
<keyword evidence="3" id="KW-0946">Virion</keyword>
<name>A0A9Y2DYZ2_9VIRU</name>
<dbReference type="Pfam" id="PF00073">
    <property type="entry name" value="Rhv"/>
    <property type="match status" value="1"/>
</dbReference>
<evidence type="ECO:0000256" key="3">
    <source>
        <dbReference type="ARBA" id="ARBA00022844"/>
    </source>
</evidence>
<evidence type="ECO:0000256" key="1">
    <source>
        <dbReference type="ARBA" id="ARBA00004328"/>
    </source>
</evidence>
<dbReference type="InterPro" id="IPR029053">
    <property type="entry name" value="Viral_coat"/>
</dbReference>
<dbReference type="CDD" id="cd00205">
    <property type="entry name" value="rhv_like"/>
    <property type="match status" value="1"/>
</dbReference>
<feature type="domain" description="Picornavirus capsid" evidence="4">
    <location>
        <begin position="377"/>
        <end position="460"/>
    </location>
</feature>
<dbReference type="GO" id="GO:0019028">
    <property type="term" value="C:viral capsid"/>
    <property type="evidence" value="ECO:0007669"/>
    <property type="project" value="UniProtKB-KW"/>
</dbReference>
<keyword evidence="2" id="KW-0167">Capsid protein</keyword>
<evidence type="ECO:0000259" key="5">
    <source>
        <dbReference type="Pfam" id="PF08762"/>
    </source>
</evidence>
<evidence type="ECO:0000313" key="6">
    <source>
        <dbReference type="EMBL" id="WIR83949.1"/>
    </source>
</evidence>
<evidence type="ECO:0000259" key="4">
    <source>
        <dbReference type="Pfam" id="PF00073"/>
    </source>
</evidence>
<dbReference type="Pfam" id="PF08762">
    <property type="entry name" value="CRPV_capsid"/>
    <property type="match status" value="1"/>
</dbReference>
<evidence type="ECO:0000256" key="2">
    <source>
        <dbReference type="ARBA" id="ARBA00022561"/>
    </source>
</evidence>
<protein>
    <submittedName>
        <fullName evidence="6">Polyprotein</fullName>
    </submittedName>
</protein>
<comment type="subcellular location">
    <subcellularLocation>
        <location evidence="1">Virion</location>
    </subcellularLocation>
</comment>
<dbReference type="InterPro" id="IPR033703">
    <property type="entry name" value="Rhv-like"/>
</dbReference>
<organism evidence="6">
    <name type="scientific">Ulva picorna-like virus 1</name>
    <dbReference type="NCBI Taxonomy" id="3051529"/>
    <lineage>
        <taxon>Viruses</taxon>
        <taxon>Riboviria</taxon>
        <taxon>Orthornavirae</taxon>
        <taxon>Pisuviricota</taxon>
        <taxon>Pisoniviricetes</taxon>
        <taxon>Picornavirales</taxon>
    </lineage>
</organism>
<dbReference type="SUPFAM" id="SSF88633">
    <property type="entry name" value="Positive stranded ssRNA viruses"/>
    <property type="match status" value="3"/>
</dbReference>
<dbReference type="Gene3D" id="2.60.120.20">
    <property type="match status" value="3"/>
</dbReference>
<dbReference type="EMBL" id="OP924600">
    <property type="protein sequence ID" value="WIR83949.1"/>
    <property type="molecule type" value="Genomic_RNA"/>
</dbReference>
<dbReference type="InterPro" id="IPR001676">
    <property type="entry name" value="Picornavirus_capsid"/>
</dbReference>